<evidence type="ECO:0000313" key="9">
    <source>
        <dbReference type="EMBL" id="KAK7279021.1"/>
    </source>
</evidence>
<keyword evidence="5 6" id="KW-0539">Nucleus</keyword>
<feature type="region of interest" description="Disordered" evidence="7">
    <location>
        <begin position="31"/>
        <end position="88"/>
    </location>
</feature>
<comment type="subcellular location">
    <subcellularLocation>
        <location evidence="1 6">Nucleus</location>
    </subcellularLocation>
</comment>
<evidence type="ECO:0000313" key="10">
    <source>
        <dbReference type="Proteomes" id="UP001359559"/>
    </source>
</evidence>
<evidence type="ECO:0000256" key="4">
    <source>
        <dbReference type="ARBA" id="ARBA00023163"/>
    </source>
</evidence>
<evidence type="ECO:0000256" key="7">
    <source>
        <dbReference type="SAM" id="MobiDB-lite"/>
    </source>
</evidence>
<keyword evidence="3 6" id="KW-0805">Transcription regulation</keyword>
<dbReference type="InterPro" id="IPR024943">
    <property type="entry name" value="Enhancer_polycomb"/>
</dbReference>
<protein>
    <recommendedName>
        <fullName evidence="6">Enhancer of polycomb-like protein</fullName>
    </recommendedName>
</protein>
<dbReference type="Pfam" id="PF10513">
    <property type="entry name" value="EPL1"/>
    <property type="match status" value="1"/>
</dbReference>
<gene>
    <name evidence="9" type="ORF">RJT34_24063</name>
</gene>
<evidence type="ECO:0000256" key="5">
    <source>
        <dbReference type="ARBA" id="ARBA00023242"/>
    </source>
</evidence>
<dbReference type="GO" id="GO:0035267">
    <property type="term" value="C:NuA4 histone acetyltransferase complex"/>
    <property type="evidence" value="ECO:0007669"/>
    <property type="project" value="InterPro"/>
</dbReference>
<accession>A0AAN9FQ06</accession>
<evidence type="ECO:0000259" key="8">
    <source>
        <dbReference type="Pfam" id="PF10513"/>
    </source>
</evidence>
<dbReference type="PANTHER" id="PTHR14898">
    <property type="entry name" value="ENHANCER OF POLYCOMB"/>
    <property type="match status" value="1"/>
</dbReference>
<evidence type="ECO:0000256" key="2">
    <source>
        <dbReference type="ARBA" id="ARBA00008035"/>
    </source>
</evidence>
<dbReference type="GO" id="GO:0005634">
    <property type="term" value="C:nucleus"/>
    <property type="evidence" value="ECO:0007669"/>
    <property type="project" value="UniProtKB-SubCell"/>
</dbReference>
<evidence type="ECO:0000256" key="6">
    <source>
        <dbReference type="RuleBase" id="RU361124"/>
    </source>
</evidence>
<dbReference type="AlphaFoldDB" id="A0AAN9FQ06"/>
<feature type="compositionally biased region" description="Basic and acidic residues" evidence="7">
    <location>
        <begin position="68"/>
        <end position="88"/>
    </location>
</feature>
<dbReference type="InterPro" id="IPR019542">
    <property type="entry name" value="Enhancer_polycomb-like_N"/>
</dbReference>
<keyword evidence="10" id="KW-1185">Reference proteome</keyword>
<feature type="domain" description="Enhancer of polycomb-like N-terminal" evidence="8">
    <location>
        <begin position="478"/>
        <end position="580"/>
    </location>
</feature>
<comment type="similarity">
    <text evidence="2 6">Belongs to the enhancer of polycomb family.</text>
</comment>
<keyword evidence="4 6" id="KW-0804">Transcription</keyword>
<reference evidence="9 10" key="1">
    <citation type="submission" date="2024-01" db="EMBL/GenBank/DDBJ databases">
        <title>The genomes of 5 underutilized Papilionoideae crops provide insights into root nodulation and disease resistance.</title>
        <authorList>
            <person name="Yuan L."/>
        </authorList>
    </citation>
    <scope>NUCLEOTIDE SEQUENCE [LARGE SCALE GENOMIC DNA]</scope>
    <source>
        <strain evidence="9">LY-2023</strain>
        <tissue evidence="9">Leaf</tissue>
    </source>
</reference>
<dbReference type="GO" id="GO:0006357">
    <property type="term" value="P:regulation of transcription by RNA polymerase II"/>
    <property type="evidence" value="ECO:0007669"/>
    <property type="project" value="InterPro"/>
</dbReference>
<dbReference type="Proteomes" id="UP001359559">
    <property type="component" value="Unassembled WGS sequence"/>
</dbReference>
<evidence type="ECO:0000256" key="1">
    <source>
        <dbReference type="ARBA" id="ARBA00004123"/>
    </source>
</evidence>
<name>A0AAN9FQ06_CLITE</name>
<comment type="caution">
    <text evidence="9">The sequence shown here is derived from an EMBL/GenBank/DDBJ whole genome shotgun (WGS) entry which is preliminary data.</text>
</comment>
<evidence type="ECO:0000256" key="3">
    <source>
        <dbReference type="ARBA" id="ARBA00023015"/>
    </source>
</evidence>
<feature type="compositionally biased region" description="Basic and acidic residues" evidence="7">
    <location>
        <begin position="35"/>
        <end position="44"/>
    </location>
</feature>
<organism evidence="9 10">
    <name type="scientific">Clitoria ternatea</name>
    <name type="common">Butterfly pea</name>
    <dbReference type="NCBI Taxonomy" id="43366"/>
    <lineage>
        <taxon>Eukaryota</taxon>
        <taxon>Viridiplantae</taxon>
        <taxon>Streptophyta</taxon>
        <taxon>Embryophyta</taxon>
        <taxon>Tracheophyta</taxon>
        <taxon>Spermatophyta</taxon>
        <taxon>Magnoliopsida</taxon>
        <taxon>eudicotyledons</taxon>
        <taxon>Gunneridae</taxon>
        <taxon>Pentapetalae</taxon>
        <taxon>rosids</taxon>
        <taxon>fabids</taxon>
        <taxon>Fabales</taxon>
        <taxon>Fabaceae</taxon>
        <taxon>Papilionoideae</taxon>
        <taxon>50 kb inversion clade</taxon>
        <taxon>NPAAA clade</taxon>
        <taxon>indigoferoid/millettioid clade</taxon>
        <taxon>Phaseoleae</taxon>
        <taxon>Clitoria</taxon>
    </lineage>
</organism>
<proteinExistence type="inferred from homology"/>
<dbReference type="EMBL" id="JAYKXN010000006">
    <property type="protein sequence ID" value="KAK7279021.1"/>
    <property type="molecule type" value="Genomic_DNA"/>
</dbReference>
<sequence length="745" mass="84117">MPAAGMRRTTRVFGMKGADSARVLRSGRRLWPESGDAKTKRVTDGEDWVASPTKVPKLDATSPRGTKMKRDEGRKSVTEERNSNKSVRKKEVGVDRRFGIVYERRRKRFKVGGVLELSRKEVRIRCCCVLGVVVDPFAANTGLFLRLLCSILRYVSKVRVSPAKLSAFFMSEPICGTLASRGMQFLKGPPSVNIGICQFFGIMESVPLISVDFSAVPLYFEYLHSAMLIKSMFRSFILVHNPVNVEDIDEDDDFLDCQNEQQISCNTLKKDSSEFETVTLDVIETNESLSLHSPVKATRVSGRNGQYRNILNSRGIQKRRSSLRKRKARTPSMMTLRRSNVAVTSDLKSGRKSNSQMLVVPSSRKLRSMANCSTTRSMKEASSVVGDSKERLDSSLCYANLLVTELDLCYRVEGVFVTLEMSASREWLLTVKKDGLTRCAFKAEKVMRPNSSNRFTHAVIYSLDNGWKLEFANRQDWKVFKDLYKKCSDRNVPAATAAKFIPVPGVREVSSYAESNSTPFHRPDTYISVFGDELTRAMSRTTANYDMDSEDDEWLKKFNDEFQEHVAEDNFELIIDALEKVYYCNPDDSFDEKSAVIGCQDLGSKGVVEAVYTYWMRKRKQKRSLLLRVFQGHQPKRAPLIPKPLLRKRRSFKRQPSQLGRGNQPSVLKAIAEQDALEENAMLRIEEAKANASKSMEVAIQKRKRAQALAQNADLATYKATMLIRIAEAALAAESVEAAAAYFLD</sequence>